<comment type="similarity">
    <text evidence="1">Belongs to the UPF0111 family.</text>
</comment>
<name>A0A2A2K209_9BILA</name>
<gene>
    <name evidence="3" type="ORF">WR25_10153</name>
</gene>
<feature type="region of interest" description="Disordered" evidence="2">
    <location>
        <begin position="1"/>
        <end position="21"/>
    </location>
</feature>
<accession>A0A2A2K209</accession>
<keyword evidence="4" id="KW-1185">Reference proteome</keyword>
<protein>
    <recommendedName>
        <fullName evidence="5">DUF47 domain-containing protein</fullName>
    </recommendedName>
</protein>
<dbReference type="InterPro" id="IPR018445">
    <property type="entry name" value="Put_Phosphate_transp_reg"/>
</dbReference>
<evidence type="ECO:0008006" key="5">
    <source>
        <dbReference type="Google" id="ProtNLM"/>
    </source>
</evidence>
<organism evidence="3 4">
    <name type="scientific">Diploscapter pachys</name>
    <dbReference type="NCBI Taxonomy" id="2018661"/>
    <lineage>
        <taxon>Eukaryota</taxon>
        <taxon>Metazoa</taxon>
        <taxon>Ecdysozoa</taxon>
        <taxon>Nematoda</taxon>
        <taxon>Chromadorea</taxon>
        <taxon>Rhabditida</taxon>
        <taxon>Rhabditina</taxon>
        <taxon>Rhabditomorpha</taxon>
        <taxon>Rhabditoidea</taxon>
        <taxon>Rhabditidae</taxon>
        <taxon>Diploscapter</taxon>
    </lineage>
</organism>
<dbReference type="Gene3D" id="1.20.58.220">
    <property type="entry name" value="Phosphate transport system protein phou homolog 2, domain 2"/>
    <property type="match status" value="1"/>
</dbReference>
<evidence type="ECO:0000313" key="3">
    <source>
        <dbReference type="EMBL" id="PAV67964.1"/>
    </source>
</evidence>
<evidence type="ECO:0000256" key="1">
    <source>
        <dbReference type="ARBA" id="ARBA00008591"/>
    </source>
</evidence>
<evidence type="ECO:0000313" key="4">
    <source>
        <dbReference type="Proteomes" id="UP000218231"/>
    </source>
</evidence>
<dbReference type="Pfam" id="PF01865">
    <property type="entry name" value="PhoU_div"/>
    <property type="match status" value="1"/>
</dbReference>
<sequence>MCLPPDKWPPPARHPSVPVRRNGQKRLACRLSRLHARRAITERSFMVAWFQALMPKQGRFFEQFEAHAATLVAGADALQQLFSGDGAIAQHIAEIEHREHEADDITRAVLQDVRRVFVTPFDRSAITDLIGVMDDSIDQMHQTAMTIDLYGVTAFAPDMRAMADLAAEAARVTAEAIPLLRKLDSNAPRLHQLTERLVALEGEVDKHHAQGLRALFKECGDNQTMRFIVDREIYSHLEKIADRFEDIANEIQGLVIDHA</sequence>
<dbReference type="AlphaFoldDB" id="A0A2A2K209"/>
<dbReference type="InterPro" id="IPR052912">
    <property type="entry name" value="UPF0111_domain"/>
</dbReference>
<evidence type="ECO:0000256" key="2">
    <source>
        <dbReference type="SAM" id="MobiDB-lite"/>
    </source>
</evidence>
<dbReference type="OrthoDB" id="2332628at2759"/>
<dbReference type="InterPro" id="IPR038078">
    <property type="entry name" value="PhoU-like_sf"/>
</dbReference>
<dbReference type="Proteomes" id="UP000218231">
    <property type="component" value="Unassembled WGS sequence"/>
</dbReference>
<dbReference type="PANTHER" id="PTHR37298">
    <property type="entry name" value="UPF0111 PROTEIN YKAA"/>
    <property type="match status" value="1"/>
</dbReference>
<comment type="caution">
    <text evidence="3">The sequence shown here is derived from an EMBL/GenBank/DDBJ whole genome shotgun (WGS) entry which is preliminary data.</text>
</comment>
<dbReference type="EMBL" id="LIAE01009854">
    <property type="protein sequence ID" value="PAV67964.1"/>
    <property type="molecule type" value="Genomic_DNA"/>
</dbReference>
<dbReference type="PANTHER" id="PTHR37298:SF1">
    <property type="entry name" value="UPF0111 PROTEIN YKAA"/>
    <property type="match status" value="1"/>
</dbReference>
<proteinExistence type="inferred from homology"/>
<reference evidence="3 4" key="1">
    <citation type="journal article" date="2017" name="Curr. Biol.">
        <title>Genome architecture and evolution of a unichromosomal asexual nematode.</title>
        <authorList>
            <person name="Fradin H."/>
            <person name="Zegar C."/>
            <person name="Gutwein M."/>
            <person name="Lucas J."/>
            <person name="Kovtun M."/>
            <person name="Corcoran D."/>
            <person name="Baugh L.R."/>
            <person name="Kiontke K."/>
            <person name="Gunsalus K."/>
            <person name="Fitch D.H."/>
            <person name="Piano F."/>
        </authorList>
    </citation>
    <scope>NUCLEOTIDE SEQUENCE [LARGE SCALE GENOMIC DNA]</scope>
    <source>
        <strain evidence="3">PF1309</strain>
    </source>
</reference>
<feature type="compositionally biased region" description="Pro residues" evidence="2">
    <location>
        <begin position="1"/>
        <end position="13"/>
    </location>
</feature>